<keyword evidence="6" id="KW-0238">DNA-binding</keyword>
<evidence type="ECO:0000256" key="2">
    <source>
        <dbReference type="ARBA" id="ARBA00022670"/>
    </source>
</evidence>
<comment type="similarity">
    <text evidence="1 8">Belongs to the SOS response-associated peptidase family.</text>
</comment>
<evidence type="ECO:0000313" key="10">
    <source>
        <dbReference type="Proteomes" id="UP000285575"/>
    </source>
</evidence>
<dbReference type="AlphaFoldDB" id="A0A437RH93"/>
<evidence type="ECO:0000256" key="4">
    <source>
        <dbReference type="ARBA" id="ARBA00022801"/>
    </source>
</evidence>
<evidence type="ECO:0000256" key="5">
    <source>
        <dbReference type="ARBA" id="ARBA00023124"/>
    </source>
</evidence>
<evidence type="ECO:0000256" key="8">
    <source>
        <dbReference type="RuleBase" id="RU364100"/>
    </source>
</evidence>
<evidence type="ECO:0000256" key="6">
    <source>
        <dbReference type="ARBA" id="ARBA00023125"/>
    </source>
</evidence>
<dbReference type="RefSeq" id="WP_128228460.1">
    <property type="nucleotide sequence ID" value="NZ_SACR01000003.1"/>
</dbReference>
<dbReference type="Proteomes" id="UP000285575">
    <property type="component" value="Unassembled WGS sequence"/>
</dbReference>
<organism evidence="9 10">
    <name type="scientific">Rubrivivax rivuli</name>
    <dbReference type="NCBI Taxonomy" id="1862385"/>
    <lineage>
        <taxon>Bacteria</taxon>
        <taxon>Pseudomonadati</taxon>
        <taxon>Pseudomonadota</taxon>
        <taxon>Betaproteobacteria</taxon>
        <taxon>Burkholderiales</taxon>
        <taxon>Sphaerotilaceae</taxon>
        <taxon>Rubrivivax</taxon>
    </lineage>
</organism>
<keyword evidence="5" id="KW-0190">Covalent protein-DNA linkage</keyword>
<keyword evidence="3" id="KW-0227">DNA damage</keyword>
<dbReference type="PANTHER" id="PTHR13604:SF0">
    <property type="entry name" value="ABASIC SITE PROCESSING PROTEIN HMCES"/>
    <property type="match status" value="1"/>
</dbReference>
<dbReference type="Pfam" id="PF02586">
    <property type="entry name" value="SRAP"/>
    <property type="match status" value="1"/>
</dbReference>
<dbReference type="GO" id="GO:0016829">
    <property type="term" value="F:lyase activity"/>
    <property type="evidence" value="ECO:0007669"/>
    <property type="project" value="UniProtKB-KW"/>
</dbReference>
<sequence>MCTRYISPEAGDIERQWHVGGRNPWRGGEVFPNYAGAFIRAARDVVAPERELVVGQWALIPWFAKERKLKFPTCNARSEELMGKASYKQPWARGQRCIIPALAFFEPNWESGRHVPWMFRRRDGQPWGLAGLWNVWTDPQTGELVESYTMLTQNADAHPLMQRMHRPDPKRPPELQDKRAVVPIEQADVDLWLHGTVAQAGSLLRLPDAELFDAGPAPGAISLR</sequence>
<keyword evidence="2 8" id="KW-0645">Protease</keyword>
<dbReference type="SUPFAM" id="SSF143081">
    <property type="entry name" value="BB1717-like"/>
    <property type="match status" value="1"/>
</dbReference>
<dbReference type="GO" id="GO:0008233">
    <property type="term" value="F:peptidase activity"/>
    <property type="evidence" value="ECO:0007669"/>
    <property type="project" value="UniProtKB-KW"/>
</dbReference>
<dbReference type="GO" id="GO:0106300">
    <property type="term" value="P:protein-DNA covalent cross-linking repair"/>
    <property type="evidence" value="ECO:0007669"/>
    <property type="project" value="InterPro"/>
</dbReference>
<dbReference type="EMBL" id="SACR01000003">
    <property type="protein sequence ID" value="RVU46094.1"/>
    <property type="molecule type" value="Genomic_DNA"/>
</dbReference>
<protein>
    <recommendedName>
        <fullName evidence="8">Abasic site processing protein</fullName>
        <ecNumber evidence="8">3.4.-.-</ecNumber>
    </recommendedName>
</protein>
<dbReference type="InterPro" id="IPR036590">
    <property type="entry name" value="SRAP-like"/>
</dbReference>
<accession>A0A437RH93</accession>
<evidence type="ECO:0000256" key="1">
    <source>
        <dbReference type="ARBA" id="ARBA00008136"/>
    </source>
</evidence>
<dbReference type="InterPro" id="IPR003738">
    <property type="entry name" value="SRAP"/>
</dbReference>
<gene>
    <name evidence="9" type="ORF">EOE66_09510</name>
</gene>
<dbReference type="Gene3D" id="3.90.1680.10">
    <property type="entry name" value="SOS response associated peptidase-like"/>
    <property type="match status" value="1"/>
</dbReference>
<dbReference type="PANTHER" id="PTHR13604">
    <property type="entry name" value="DC12-RELATED"/>
    <property type="match status" value="1"/>
</dbReference>
<dbReference type="GO" id="GO:0006508">
    <property type="term" value="P:proteolysis"/>
    <property type="evidence" value="ECO:0007669"/>
    <property type="project" value="UniProtKB-KW"/>
</dbReference>
<dbReference type="GO" id="GO:0003697">
    <property type="term" value="F:single-stranded DNA binding"/>
    <property type="evidence" value="ECO:0007669"/>
    <property type="project" value="InterPro"/>
</dbReference>
<comment type="caution">
    <text evidence="9">The sequence shown here is derived from an EMBL/GenBank/DDBJ whole genome shotgun (WGS) entry which is preliminary data.</text>
</comment>
<reference evidence="9 10" key="1">
    <citation type="submission" date="2019-01" db="EMBL/GenBank/DDBJ databases">
        <authorList>
            <person name="Chen W.-M."/>
        </authorList>
    </citation>
    <scope>NUCLEOTIDE SEQUENCE [LARGE SCALE GENOMIC DNA]</scope>
    <source>
        <strain evidence="9 10">KYPY4</strain>
    </source>
</reference>
<keyword evidence="10" id="KW-1185">Reference proteome</keyword>
<evidence type="ECO:0000256" key="3">
    <source>
        <dbReference type="ARBA" id="ARBA00022763"/>
    </source>
</evidence>
<keyword evidence="7" id="KW-0456">Lyase</keyword>
<evidence type="ECO:0000256" key="7">
    <source>
        <dbReference type="ARBA" id="ARBA00023239"/>
    </source>
</evidence>
<dbReference type="EC" id="3.4.-.-" evidence="8"/>
<dbReference type="OrthoDB" id="6192129at2"/>
<proteinExistence type="inferred from homology"/>
<keyword evidence="4 8" id="KW-0378">Hydrolase</keyword>
<name>A0A437RH93_9BURK</name>
<evidence type="ECO:0000313" key="9">
    <source>
        <dbReference type="EMBL" id="RVU46094.1"/>
    </source>
</evidence>